<evidence type="ECO:0008006" key="4">
    <source>
        <dbReference type="Google" id="ProtNLM"/>
    </source>
</evidence>
<feature type="chain" id="PRO_5025535691" description="Secreted protein" evidence="1">
    <location>
        <begin position="28"/>
        <end position="72"/>
    </location>
</feature>
<dbReference type="AlphaFoldDB" id="A0A6A1Q8G6"/>
<protein>
    <recommendedName>
        <fullName evidence="4">Secreted protein</fullName>
    </recommendedName>
</protein>
<dbReference type="Proteomes" id="UP000437017">
    <property type="component" value="Unassembled WGS sequence"/>
</dbReference>
<name>A0A6A1Q8G6_BALPH</name>
<keyword evidence="3" id="KW-1185">Reference proteome</keyword>
<comment type="caution">
    <text evidence="2">The sequence shown here is derived from an EMBL/GenBank/DDBJ whole genome shotgun (WGS) entry which is preliminary data.</text>
</comment>
<gene>
    <name evidence="2" type="ORF">E2I00_006926</name>
</gene>
<organism evidence="2 3">
    <name type="scientific">Balaenoptera physalus</name>
    <name type="common">Fin whale</name>
    <name type="synonym">Balaena physalus</name>
    <dbReference type="NCBI Taxonomy" id="9770"/>
    <lineage>
        <taxon>Eukaryota</taxon>
        <taxon>Metazoa</taxon>
        <taxon>Chordata</taxon>
        <taxon>Craniata</taxon>
        <taxon>Vertebrata</taxon>
        <taxon>Euteleostomi</taxon>
        <taxon>Mammalia</taxon>
        <taxon>Eutheria</taxon>
        <taxon>Laurasiatheria</taxon>
        <taxon>Artiodactyla</taxon>
        <taxon>Whippomorpha</taxon>
        <taxon>Cetacea</taxon>
        <taxon>Mysticeti</taxon>
        <taxon>Balaenopteridae</taxon>
        <taxon>Balaenoptera</taxon>
    </lineage>
</organism>
<feature type="signal peptide" evidence="1">
    <location>
        <begin position="1"/>
        <end position="27"/>
    </location>
</feature>
<proteinExistence type="predicted"/>
<reference evidence="2 3" key="1">
    <citation type="journal article" date="2019" name="PLoS ONE">
        <title>Genomic analyses reveal an absence of contemporary introgressive admixture between fin whales and blue whales, despite known hybrids.</title>
        <authorList>
            <person name="Westbury M.V."/>
            <person name="Petersen B."/>
            <person name="Lorenzen E.D."/>
        </authorList>
    </citation>
    <scope>NUCLEOTIDE SEQUENCE [LARGE SCALE GENOMIC DNA]</scope>
    <source>
        <strain evidence="2">FinWhale-01</strain>
    </source>
</reference>
<sequence>MRTLMLPCTLILHILSLQLLPLDSSKANMVEAILHPVLFSTISTRPPRLSIWPVRSSSQPFTMRGSHQPHLP</sequence>
<evidence type="ECO:0000313" key="2">
    <source>
        <dbReference type="EMBL" id="KAB0404752.1"/>
    </source>
</evidence>
<keyword evidence="1" id="KW-0732">Signal</keyword>
<evidence type="ECO:0000313" key="3">
    <source>
        <dbReference type="Proteomes" id="UP000437017"/>
    </source>
</evidence>
<dbReference type="OrthoDB" id="10477627at2759"/>
<dbReference type="EMBL" id="SGJD01000545">
    <property type="protein sequence ID" value="KAB0404752.1"/>
    <property type="molecule type" value="Genomic_DNA"/>
</dbReference>
<evidence type="ECO:0000256" key="1">
    <source>
        <dbReference type="SAM" id="SignalP"/>
    </source>
</evidence>
<accession>A0A6A1Q8G6</accession>